<accession>A0A0N7I9S1</accession>
<keyword evidence="1" id="KW-0812">Transmembrane</keyword>
<feature type="transmembrane region" description="Helical" evidence="1">
    <location>
        <begin position="302"/>
        <end position="318"/>
    </location>
</feature>
<dbReference type="AlphaFoldDB" id="A0A0N7I9S1"/>
<feature type="transmembrane region" description="Helical" evidence="1">
    <location>
        <begin position="198"/>
        <end position="224"/>
    </location>
</feature>
<reference evidence="4 7" key="1">
    <citation type="submission" date="2018-08" db="EMBL/GenBank/DDBJ databases">
        <title>A genome reference for cultivated species of the human gut microbiota.</title>
        <authorList>
            <person name="Zou Y."/>
            <person name="Xue W."/>
            <person name="Luo G."/>
        </authorList>
    </citation>
    <scope>NUCLEOTIDE SEQUENCE [LARGE SCALE GENOMIC DNA]</scope>
    <source>
        <strain evidence="4 7">AM30-26</strain>
    </source>
</reference>
<feature type="transmembrane region" description="Helical" evidence="1">
    <location>
        <begin position="244"/>
        <end position="263"/>
    </location>
</feature>
<keyword evidence="1" id="KW-1133">Transmembrane helix</keyword>
<evidence type="ECO:0000313" key="2">
    <source>
        <dbReference type="EMBL" id="KAB4469214.1"/>
    </source>
</evidence>
<protein>
    <submittedName>
        <fullName evidence="2">EpsG family protein</fullName>
    </submittedName>
</protein>
<name>A0A0N7I9S1_BACT4</name>
<proteinExistence type="predicted"/>
<evidence type="ECO:0000313" key="9">
    <source>
        <dbReference type="Proteomes" id="UP001156218"/>
    </source>
</evidence>
<evidence type="ECO:0000313" key="3">
    <source>
        <dbReference type="EMBL" id="MDC2239332.1"/>
    </source>
</evidence>
<feature type="transmembrane region" description="Helical" evidence="1">
    <location>
        <begin position="27"/>
        <end position="46"/>
    </location>
</feature>
<sequence length="370" mass="43243">MLIYWVVFFILFLFSYVELISARQSLVLLRCVILFIACMVGFRYNIGADWETYVIIYNRQIPSLLDPEYRILMEPLFWILGSLCKTLGLSYACFFIILSLISFVVLFIVIRRIGCGYIYLPILLYFCLFFCQFQLNIVRHGIMASFVWLAFSYIKECSLKKFVFFLLIAAGFQLAALAFFPFYFLLNRCYMQKSVVTLIFISLIFVMLGVSQKILLLGTKIPVFGEFVNYYILDFYGRNVDASYGFSVGMIVNLFLFLFLYFGMRSVYNDISNHLKIFVNLLLYSFILSCFFNAYAVFVERLVSVTNMTLLFILPYVLHKIFIGKVNKTIAFACIVVYAMLMFTKTLYTPVPLGGKYEYQFIPYQYSFVI</sequence>
<evidence type="ECO:0000313" key="7">
    <source>
        <dbReference type="Proteomes" id="UP000284785"/>
    </source>
</evidence>
<dbReference type="Proteomes" id="UP001162960">
    <property type="component" value="Chromosome"/>
</dbReference>
<dbReference type="Proteomes" id="UP001217776">
    <property type="component" value="Unassembled WGS sequence"/>
</dbReference>
<reference evidence="5 9" key="3">
    <citation type="submission" date="2021-06" db="EMBL/GenBank/DDBJ databases">
        <title>Interrogation of the integrated mobile genetic elements in gut-associated Bacteroides with a consensus prediction approach.</title>
        <authorList>
            <person name="Campbell D.E."/>
            <person name="Leigh J.R."/>
            <person name="Kim T."/>
            <person name="England W."/>
            <person name="Whitaker R.J."/>
            <person name="Degnan P.H."/>
        </authorList>
    </citation>
    <scope>NUCLEOTIDE SEQUENCE</scope>
    <source>
        <strain evidence="6">VPI-3443</strain>
        <strain evidence="5 9">WAL8669</strain>
    </source>
</reference>
<evidence type="ECO:0000313" key="8">
    <source>
        <dbReference type="Proteomes" id="UP000436858"/>
    </source>
</evidence>
<evidence type="ECO:0000313" key="5">
    <source>
        <dbReference type="EMBL" id="UYU67201.1"/>
    </source>
</evidence>
<dbReference type="EMBL" id="WCRY01000060">
    <property type="protein sequence ID" value="KAB4469214.1"/>
    <property type="molecule type" value="Genomic_DNA"/>
</dbReference>
<feature type="transmembrane region" description="Helical" evidence="1">
    <location>
        <begin position="88"/>
        <end position="110"/>
    </location>
</feature>
<dbReference type="EMBL" id="CP083685">
    <property type="protein sequence ID" value="UYU91125.1"/>
    <property type="molecule type" value="Genomic_DNA"/>
</dbReference>
<dbReference type="Proteomes" id="UP000284785">
    <property type="component" value="Unassembled WGS sequence"/>
</dbReference>
<feature type="transmembrane region" description="Helical" evidence="1">
    <location>
        <begin position="275"/>
        <end position="296"/>
    </location>
</feature>
<reference evidence="3" key="4">
    <citation type="submission" date="2022-10" db="EMBL/GenBank/DDBJ databases">
        <title>Human gut microbiome strain richness.</title>
        <authorList>
            <person name="Chen-Liaw A."/>
        </authorList>
    </citation>
    <scope>NUCLEOTIDE SEQUENCE</scope>
    <source>
        <strain evidence="3">1001283st1_A3_1001283B150304_161114</strain>
    </source>
</reference>
<dbReference type="RefSeq" id="WP_011107949.1">
    <property type="nucleotide sequence ID" value="NZ_BAABXH010000001.1"/>
</dbReference>
<feature type="transmembrane region" description="Helical" evidence="1">
    <location>
        <begin position="163"/>
        <end position="186"/>
    </location>
</feature>
<keyword evidence="1" id="KW-0472">Membrane</keyword>
<feature type="transmembrane region" description="Helical" evidence="1">
    <location>
        <begin position="330"/>
        <end position="348"/>
    </location>
</feature>
<evidence type="ECO:0000313" key="4">
    <source>
        <dbReference type="EMBL" id="RHD82708.1"/>
    </source>
</evidence>
<evidence type="ECO:0000313" key="6">
    <source>
        <dbReference type="EMBL" id="UYU91125.1"/>
    </source>
</evidence>
<evidence type="ECO:0000256" key="1">
    <source>
        <dbReference type="SAM" id="Phobius"/>
    </source>
</evidence>
<dbReference type="EMBL" id="JAQNVG010000090">
    <property type="protein sequence ID" value="MDC2239332.1"/>
    <property type="molecule type" value="Genomic_DNA"/>
</dbReference>
<dbReference type="InterPro" id="IPR049458">
    <property type="entry name" value="EpsG-like"/>
</dbReference>
<dbReference type="Proteomes" id="UP000436858">
    <property type="component" value="Unassembled WGS sequence"/>
</dbReference>
<dbReference type="KEGG" id="btho:Btheta7330_01306"/>
<dbReference type="Proteomes" id="UP001156218">
    <property type="component" value="Chromosome"/>
</dbReference>
<feature type="transmembrane region" description="Helical" evidence="1">
    <location>
        <begin position="6"/>
        <end position="22"/>
    </location>
</feature>
<gene>
    <name evidence="4" type="ORF">DW780_21970</name>
    <name evidence="2" type="ORF">GAN91_27580</name>
    <name evidence="5" type="ORF">KQP68_02660</name>
    <name evidence="6" type="ORF">KQP74_00375</name>
    <name evidence="3" type="ORF">PO127_26670</name>
</gene>
<dbReference type="OMA" id="HYYASFN"/>
<dbReference type="Pfam" id="PF14897">
    <property type="entry name" value="EpsG"/>
    <property type="match status" value="1"/>
</dbReference>
<dbReference type="GeneID" id="60927698"/>
<organism evidence="2 8">
    <name type="scientific">Bacteroides thetaiotaomicron</name>
    <dbReference type="NCBI Taxonomy" id="818"/>
    <lineage>
        <taxon>Bacteria</taxon>
        <taxon>Pseudomonadati</taxon>
        <taxon>Bacteroidota</taxon>
        <taxon>Bacteroidia</taxon>
        <taxon>Bacteroidales</taxon>
        <taxon>Bacteroidaceae</taxon>
        <taxon>Bacteroides</taxon>
    </lineage>
</organism>
<reference evidence="2 8" key="2">
    <citation type="journal article" date="2019" name="Nat. Med.">
        <title>A library of human gut bacterial isolates paired with longitudinal multiomics data enables mechanistic microbiome research.</title>
        <authorList>
            <person name="Poyet M."/>
            <person name="Groussin M."/>
            <person name="Gibbons S.M."/>
            <person name="Avila-Pacheco J."/>
            <person name="Jiang X."/>
            <person name="Kearney S.M."/>
            <person name="Perrotta A.R."/>
            <person name="Berdy B."/>
            <person name="Zhao S."/>
            <person name="Lieberman T.D."/>
            <person name="Swanson P.K."/>
            <person name="Smith M."/>
            <person name="Roesemann S."/>
            <person name="Alexander J.E."/>
            <person name="Rich S.A."/>
            <person name="Livny J."/>
            <person name="Vlamakis H."/>
            <person name="Clish C."/>
            <person name="Bullock K."/>
            <person name="Deik A."/>
            <person name="Scott J."/>
            <person name="Pierce K.A."/>
            <person name="Xavier R.J."/>
            <person name="Alm E.J."/>
        </authorList>
    </citation>
    <scope>NUCLEOTIDE SEQUENCE [LARGE SCALE GENOMIC DNA]</scope>
    <source>
        <strain evidence="2 8">BIOML-A162</strain>
    </source>
</reference>
<dbReference type="EMBL" id="QSJP01000025">
    <property type="protein sequence ID" value="RHD82708.1"/>
    <property type="molecule type" value="Genomic_DNA"/>
</dbReference>
<feature type="transmembrane region" description="Helical" evidence="1">
    <location>
        <begin position="122"/>
        <end position="151"/>
    </location>
</feature>
<dbReference type="EMBL" id="CP083680">
    <property type="protein sequence ID" value="UYU67201.1"/>
    <property type="molecule type" value="Genomic_DNA"/>
</dbReference>